<dbReference type="InterPro" id="IPR006379">
    <property type="entry name" value="HAD-SF_hydro_IIB"/>
</dbReference>
<dbReference type="SUPFAM" id="SSF56784">
    <property type="entry name" value="HAD-like"/>
    <property type="match status" value="1"/>
</dbReference>
<gene>
    <name evidence="1" type="ORF">ACFQ5K_07255</name>
</gene>
<dbReference type="Gene3D" id="3.40.50.1000">
    <property type="entry name" value="HAD superfamily/HAD-like"/>
    <property type="match status" value="1"/>
</dbReference>
<keyword evidence="1" id="KW-0378">Hydrolase</keyword>
<dbReference type="Proteomes" id="UP001597212">
    <property type="component" value="Unassembled WGS sequence"/>
</dbReference>
<dbReference type="EC" id="3.1.3.-" evidence="1"/>
<dbReference type="NCBIfam" id="TIGR01484">
    <property type="entry name" value="HAD-SF-IIB"/>
    <property type="match status" value="1"/>
</dbReference>
<sequence>MNQKLIALDLDGTTLNQDSQLSVETIKTLRAATAAGHLVVITTGRPDSITENFYDQIGLTGPMINFNGGLIQKPHQQWDRELQATIPIDTALQLLDLRQDFDIRVMVAEGKQLLRADHPYTNIPFLPDLPHPAHLFDQAGLTQAPISVTLFVDGDLLAPLTTAVHQRFPQLVAKTWGAWSGEHTALEITTAHASKSRAVAYVAGAYGIAQPDILAFGDDLNDLDMIEYAGVGVAMQNARQEVLAAANAVTPADNAHDGVARFLQSYLHLAA</sequence>
<dbReference type="Pfam" id="PF08282">
    <property type="entry name" value="Hydrolase_3"/>
    <property type="match status" value="1"/>
</dbReference>
<evidence type="ECO:0000313" key="2">
    <source>
        <dbReference type="Proteomes" id="UP001597212"/>
    </source>
</evidence>
<dbReference type="InterPro" id="IPR036412">
    <property type="entry name" value="HAD-like_sf"/>
</dbReference>
<organism evidence="1 2">
    <name type="scientific">Lacticaseibacillus hegangensis</name>
    <dbReference type="NCBI Taxonomy" id="2486010"/>
    <lineage>
        <taxon>Bacteria</taxon>
        <taxon>Bacillati</taxon>
        <taxon>Bacillota</taxon>
        <taxon>Bacilli</taxon>
        <taxon>Lactobacillales</taxon>
        <taxon>Lactobacillaceae</taxon>
        <taxon>Lacticaseibacillus</taxon>
    </lineage>
</organism>
<evidence type="ECO:0000313" key="1">
    <source>
        <dbReference type="EMBL" id="MFD1441167.1"/>
    </source>
</evidence>
<comment type="caution">
    <text evidence="1">The sequence shown here is derived from an EMBL/GenBank/DDBJ whole genome shotgun (WGS) entry which is preliminary data.</text>
</comment>
<name>A0ABW4CZ86_9LACO</name>
<dbReference type="PANTHER" id="PTHR10000">
    <property type="entry name" value="PHOSPHOSERINE PHOSPHATASE"/>
    <property type="match status" value="1"/>
</dbReference>
<dbReference type="Gene3D" id="3.30.1240.10">
    <property type="match status" value="1"/>
</dbReference>
<dbReference type="InterPro" id="IPR000150">
    <property type="entry name" value="Cof"/>
</dbReference>
<dbReference type="GO" id="GO:0016787">
    <property type="term" value="F:hydrolase activity"/>
    <property type="evidence" value="ECO:0007669"/>
    <property type="project" value="UniProtKB-KW"/>
</dbReference>
<proteinExistence type="predicted"/>
<dbReference type="RefSeq" id="WP_125757502.1">
    <property type="nucleotide sequence ID" value="NZ_JBHTOK010000062.1"/>
</dbReference>
<keyword evidence="2" id="KW-1185">Reference proteome</keyword>
<protein>
    <submittedName>
        <fullName evidence="1">Cof-type HAD-IIB family hydrolase</fullName>
        <ecNumber evidence="1">3.1.3.-</ecNumber>
    </submittedName>
</protein>
<dbReference type="CDD" id="cd07516">
    <property type="entry name" value="HAD_Pase"/>
    <property type="match status" value="1"/>
</dbReference>
<dbReference type="SFLD" id="SFLDG01140">
    <property type="entry name" value="C2.B:_Phosphomannomutase_and_P"/>
    <property type="match status" value="1"/>
</dbReference>
<reference evidence="2" key="1">
    <citation type="journal article" date="2019" name="Int. J. Syst. Evol. Microbiol.">
        <title>The Global Catalogue of Microorganisms (GCM) 10K type strain sequencing project: providing services to taxonomists for standard genome sequencing and annotation.</title>
        <authorList>
            <consortium name="The Broad Institute Genomics Platform"/>
            <consortium name="The Broad Institute Genome Sequencing Center for Infectious Disease"/>
            <person name="Wu L."/>
            <person name="Ma J."/>
        </authorList>
    </citation>
    <scope>NUCLEOTIDE SEQUENCE [LARGE SCALE GENOMIC DNA]</scope>
    <source>
        <strain evidence="2">CCM 8912</strain>
    </source>
</reference>
<dbReference type="EMBL" id="JBHTOK010000062">
    <property type="protein sequence ID" value="MFD1441167.1"/>
    <property type="molecule type" value="Genomic_DNA"/>
</dbReference>
<accession>A0ABW4CZ86</accession>
<dbReference type="NCBIfam" id="TIGR00099">
    <property type="entry name" value="Cof-subfamily"/>
    <property type="match status" value="1"/>
</dbReference>
<dbReference type="SFLD" id="SFLDS00003">
    <property type="entry name" value="Haloacid_Dehalogenase"/>
    <property type="match status" value="1"/>
</dbReference>
<dbReference type="PANTHER" id="PTHR10000:SF23">
    <property type="entry name" value="5-AMINO-6-(5-PHOSPHO-D-RIBITYLAMINO)URACIL PHOSPHATASE YITU"/>
    <property type="match status" value="1"/>
</dbReference>
<dbReference type="InterPro" id="IPR023214">
    <property type="entry name" value="HAD_sf"/>
</dbReference>